<dbReference type="SUPFAM" id="SSF48264">
    <property type="entry name" value="Cytochrome P450"/>
    <property type="match status" value="2"/>
</dbReference>
<dbReference type="InterPro" id="IPR002401">
    <property type="entry name" value="Cyt_P450_E_grp-I"/>
</dbReference>
<dbReference type="PANTHER" id="PTHR47947:SF62">
    <property type="entry name" value="CYTOCHROME P450, FAMILY 81, SUBFAMILY D, POLYPEPTIDE 5"/>
    <property type="match status" value="1"/>
</dbReference>
<protein>
    <submittedName>
        <fullName evidence="11">Isoflavone 2'-hydroxylase</fullName>
    </submittedName>
</protein>
<keyword evidence="4" id="KW-0812">Transmembrane</keyword>
<dbReference type="PRINTS" id="PR00385">
    <property type="entry name" value="P450"/>
</dbReference>
<accession>A0ABR2LXB0</accession>
<comment type="caution">
    <text evidence="11">The sequence shown here is derived from an EMBL/GenBank/DDBJ whole genome shotgun (WGS) entry which is preliminary data.</text>
</comment>
<evidence type="ECO:0000256" key="1">
    <source>
        <dbReference type="ARBA" id="ARBA00004167"/>
    </source>
</evidence>
<gene>
    <name evidence="11" type="primary">CYP81E1</name>
    <name evidence="11" type="ORF">KSP40_PGU014338</name>
</gene>
<feature type="region of interest" description="Disordered" evidence="10">
    <location>
        <begin position="312"/>
        <end position="345"/>
    </location>
</feature>
<dbReference type="InterPro" id="IPR017972">
    <property type="entry name" value="Cyt_P450_CS"/>
</dbReference>
<reference evidence="11 12" key="1">
    <citation type="journal article" date="2022" name="Nat. Plants">
        <title>Genomes of leafy and leafless Platanthera orchids illuminate the evolution of mycoheterotrophy.</title>
        <authorList>
            <person name="Li M.H."/>
            <person name="Liu K.W."/>
            <person name="Li Z."/>
            <person name="Lu H.C."/>
            <person name="Ye Q.L."/>
            <person name="Zhang D."/>
            <person name="Wang J.Y."/>
            <person name="Li Y.F."/>
            <person name="Zhong Z.M."/>
            <person name="Liu X."/>
            <person name="Yu X."/>
            <person name="Liu D.K."/>
            <person name="Tu X.D."/>
            <person name="Liu B."/>
            <person name="Hao Y."/>
            <person name="Liao X.Y."/>
            <person name="Jiang Y.T."/>
            <person name="Sun W.H."/>
            <person name="Chen J."/>
            <person name="Chen Y.Q."/>
            <person name="Ai Y."/>
            <person name="Zhai J.W."/>
            <person name="Wu S.S."/>
            <person name="Zhou Z."/>
            <person name="Hsiao Y.Y."/>
            <person name="Wu W.L."/>
            <person name="Chen Y.Y."/>
            <person name="Lin Y.F."/>
            <person name="Hsu J.L."/>
            <person name="Li C.Y."/>
            <person name="Wang Z.W."/>
            <person name="Zhao X."/>
            <person name="Zhong W.Y."/>
            <person name="Ma X.K."/>
            <person name="Ma L."/>
            <person name="Huang J."/>
            <person name="Chen G.Z."/>
            <person name="Huang M.Z."/>
            <person name="Huang L."/>
            <person name="Peng D.H."/>
            <person name="Luo Y.B."/>
            <person name="Zou S.Q."/>
            <person name="Chen S.P."/>
            <person name="Lan S."/>
            <person name="Tsai W.C."/>
            <person name="Van de Peer Y."/>
            <person name="Liu Z.J."/>
        </authorList>
    </citation>
    <scope>NUCLEOTIDE SEQUENCE [LARGE SCALE GENOMIC DNA]</scope>
    <source>
        <strain evidence="11">Lor288</strain>
    </source>
</reference>
<evidence type="ECO:0000256" key="2">
    <source>
        <dbReference type="ARBA" id="ARBA00010617"/>
    </source>
</evidence>
<comment type="subcellular location">
    <subcellularLocation>
        <location evidence="1">Membrane</location>
        <topology evidence="1">Single-pass membrane protein</topology>
    </subcellularLocation>
</comment>
<organism evidence="11 12">
    <name type="scientific">Platanthera guangdongensis</name>
    <dbReference type="NCBI Taxonomy" id="2320717"/>
    <lineage>
        <taxon>Eukaryota</taxon>
        <taxon>Viridiplantae</taxon>
        <taxon>Streptophyta</taxon>
        <taxon>Embryophyta</taxon>
        <taxon>Tracheophyta</taxon>
        <taxon>Spermatophyta</taxon>
        <taxon>Magnoliopsida</taxon>
        <taxon>Liliopsida</taxon>
        <taxon>Asparagales</taxon>
        <taxon>Orchidaceae</taxon>
        <taxon>Orchidoideae</taxon>
        <taxon>Orchideae</taxon>
        <taxon>Orchidinae</taxon>
        <taxon>Platanthera</taxon>
    </lineage>
</organism>
<evidence type="ECO:0000256" key="3">
    <source>
        <dbReference type="ARBA" id="ARBA00022617"/>
    </source>
</evidence>
<comment type="similarity">
    <text evidence="2">Belongs to the cytochrome P450 family.</text>
</comment>
<evidence type="ECO:0000256" key="10">
    <source>
        <dbReference type="SAM" id="MobiDB-lite"/>
    </source>
</evidence>
<name>A0ABR2LXB0_9ASPA</name>
<dbReference type="PRINTS" id="PR00463">
    <property type="entry name" value="EP450I"/>
</dbReference>
<evidence type="ECO:0000256" key="6">
    <source>
        <dbReference type="ARBA" id="ARBA00022989"/>
    </source>
</evidence>
<dbReference type="InterPro" id="IPR001128">
    <property type="entry name" value="Cyt_P450"/>
</dbReference>
<evidence type="ECO:0000256" key="5">
    <source>
        <dbReference type="ARBA" id="ARBA00022723"/>
    </source>
</evidence>
<proteinExistence type="inferred from homology"/>
<dbReference type="EMBL" id="JBBWWR010000014">
    <property type="protein sequence ID" value="KAK8953520.1"/>
    <property type="molecule type" value="Genomic_DNA"/>
</dbReference>
<dbReference type="InterPro" id="IPR050651">
    <property type="entry name" value="Plant_Cytochrome_P450_Monoox"/>
</dbReference>
<keyword evidence="12" id="KW-1185">Reference proteome</keyword>
<dbReference type="InterPro" id="IPR036396">
    <property type="entry name" value="Cyt_P450_sf"/>
</dbReference>
<keyword evidence="6" id="KW-1133">Transmembrane helix</keyword>
<sequence>MVEEGFALAGASNVGDFLPWPLGWFARIGVKTKLARIHNYKDRILQTLIDEQRKKRGPKEEEEEAGHSTVIESLLSLQKKQSEQYTDLFIKTLISSLLSAGTDTSSNTIEWAISLLLNNPEKLEKLTHEIDDIVGSGRLLEESDLPKLTYLNNVVGETLRMYPVGPLLVPHESMKDCKVGGYTIPGGTMVLVNAYAIQRDPEIWPEPTKFLPERFTEDSKLERGKIFPFGIGRRRCPGEALAMREVGLVLGTLVQCFEWRKVDSKDVDMKEGSGLTMPREHPLQTLCRPRQSMIPIFCGQLLELPTFPSLHWPSTPNPQETPPPIPLSHDIPPRPSPSPPLRLPPRRRHLLRPLADECLTTNDLALANRPKFPSSRTSSYNYTIMASAAYGPGWREMRRVSTIQVLSVHRLSFFADVRAAEARSLARRLFHDTSSPNHEFKTVQFRSRLFGLALNVIMMMMVRKRYYGGEPDDALSRQFEEMVEEGFALAGASNVDDFLPWPLGWIARIGVERKLARIHNNTDQLTQTLIDEQRKMRKASATTAEEEEAEHSILYEKRKNKTLIESLLSLQESQPEQYTDLFIKSLVSSLLPAGTHTSSITIEWAVSLLLNNPEKLEKLMHEIDDRVGCGRLLEESDLPKLPYLNSVISETLRMYPAGPLLVPHESVKECKVGGCTIPSGTMVLINVYAIQRDPEIWSEPTKFLPERFTEDSKLKRSKIFPFGMGRRRCPGEALAMMEVGLVLGTLVQCFEWRRVESEDVDMKEGSGLSLPKEHPLQALCRPRQSMISMLPQF</sequence>
<feature type="compositionally biased region" description="Pro residues" evidence="10">
    <location>
        <begin position="333"/>
        <end position="343"/>
    </location>
</feature>
<dbReference type="Proteomes" id="UP001412067">
    <property type="component" value="Unassembled WGS sequence"/>
</dbReference>
<dbReference type="PROSITE" id="PS00086">
    <property type="entry name" value="CYTOCHROME_P450"/>
    <property type="match status" value="2"/>
</dbReference>
<evidence type="ECO:0000256" key="7">
    <source>
        <dbReference type="ARBA" id="ARBA00023002"/>
    </source>
</evidence>
<keyword evidence="7" id="KW-0560">Oxidoreductase</keyword>
<keyword evidence="9" id="KW-0472">Membrane</keyword>
<dbReference type="Pfam" id="PF00067">
    <property type="entry name" value="p450"/>
    <property type="match status" value="2"/>
</dbReference>
<keyword evidence="8" id="KW-0408">Iron</keyword>
<dbReference type="Gene3D" id="1.10.630.10">
    <property type="entry name" value="Cytochrome P450"/>
    <property type="match status" value="2"/>
</dbReference>
<evidence type="ECO:0000256" key="9">
    <source>
        <dbReference type="ARBA" id="ARBA00023136"/>
    </source>
</evidence>
<keyword evidence="5" id="KW-0479">Metal-binding</keyword>
<evidence type="ECO:0000313" key="12">
    <source>
        <dbReference type="Proteomes" id="UP001412067"/>
    </source>
</evidence>
<evidence type="ECO:0000313" key="11">
    <source>
        <dbReference type="EMBL" id="KAK8953520.1"/>
    </source>
</evidence>
<feature type="compositionally biased region" description="Pro residues" evidence="10">
    <location>
        <begin position="315"/>
        <end position="326"/>
    </location>
</feature>
<evidence type="ECO:0000256" key="4">
    <source>
        <dbReference type="ARBA" id="ARBA00022692"/>
    </source>
</evidence>
<keyword evidence="3" id="KW-0349">Heme</keyword>
<dbReference type="PANTHER" id="PTHR47947">
    <property type="entry name" value="CYTOCHROME P450 82C3-RELATED"/>
    <property type="match status" value="1"/>
</dbReference>
<evidence type="ECO:0000256" key="8">
    <source>
        <dbReference type="ARBA" id="ARBA00023004"/>
    </source>
</evidence>